<feature type="transmembrane region" description="Helical" evidence="7">
    <location>
        <begin position="365"/>
        <end position="384"/>
    </location>
</feature>
<evidence type="ECO:0000256" key="6">
    <source>
        <dbReference type="ARBA" id="ARBA00023136"/>
    </source>
</evidence>
<dbReference type="PANTHER" id="PTHR33406">
    <property type="entry name" value="MEMBRANE PROTEIN MJ1562-RELATED"/>
    <property type="match status" value="1"/>
</dbReference>
<feature type="transmembrane region" description="Helical" evidence="7">
    <location>
        <begin position="604"/>
        <end position="637"/>
    </location>
</feature>
<sequence>MSKWLVVVFWIVVFMGTGSLSAKLASAQQNDAAQWLPGDAESTQTLEVTQRFLPPDTYPALVVYHRPDGPITAADREKAAADARRIGGLERTRDGEMDARVVRADGPRLSEDGEALQTIVQIKVGERGWIALGPIVDDLRDVVKSDGGGLRAHVAGQAGFQADSSKSLTGLDGRLLAATVLVVLVILVLTYRSPVLWILPLLGAFVSLNVAQAIIYGLVQGMDLTVTGSSSFILTVLVFGVGTDYTLLIVSRYREELRRERDRHRAMAAALRRSVLTVAASAGTVVLAMLCLLAADLNSTQSLGPVTAVGVVVTFGVMTTLLPALLVVCGRWLFWPVRPVPGAGEPRRDGLWARVGARIAARPRLTWAAAVVVLAAMAAGLFNLNAGGFSGDGSFRNEPDSVVGQEVNDRHFAAGAGSPVQVVARAAAADELGSAVSGVPGVAGAGDPVVREGYAYVEATLAAPPGSPDAYRTIDRLRAEVHAIPGAEAMVGGGDAVNLDVRRAAESDRAVVIPLVLLGILVLLGLVLRAVVAPLVLVATVLLAFAAALGLSALVFDAVFGFDATDPSFPLWAFVFIVALGVDYNIFLATRMREETERRGPRAGVLAALAATGGVITSAGVVVAGTFGALAVLPLVFMAEIGVAVAIGVLLDTFVVRSVLVSALALDLGRWMWWPGRLARPAEDAREAEPVPVAD</sequence>
<feature type="transmembrane region" description="Helical" evidence="7">
    <location>
        <begin position="173"/>
        <end position="191"/>
    </location>
</feature>
<evidence type="ECO:0000256" key="1">
    <source>
        <dbReference type="ARBA" id="ARBA00004651"/>
    </source>
</evidence>
<dbReference type="Gene3D" id="1.20.1640.10">
    <property type="entry name" value="Multidrug efflux transporter AcrB transmembrane domain"/>
    <property type="match status" value="2"/>
</dbReference>
<feature type="transmembrane region" description="Helical" evidence="7">
    <location>
        <begin position="274"/>
        <end position="295"/>
    </location>
</feature>
<keyword evidence="5 7" id="KW-1133">Transmembrane helix</keyword>
<comment type="subcellular location">
    <subcellularLocation>
        <location evidence="1">Cell membrane</location>
        <topology evidence="1">Multi-pass membrane protein</topology>
    </subcellularLocation>
</comment>
<accession>A0ABW3EVM0</accession>
<feature type="transmembrane region" description="Helical" evidence="7">
    <location>
        <begin position="510"/>
        <end position="528"/>
    </location>
</feature>
<evidence type="ECO:0000259" key="8">
    <source>
        <dbReference type="PROSITE" id="PS50156"/>
    </source>
</evidence>
<feature type="transmembrane region" description="Helical" evidence="7">
    <location>
        <begin position="535"/>
        <end position="559"/>
    </location>
</feature>
<dbReference type="PROSITE" id="PS50156">
    <property type="entry name" value="SSD"/>
    <property type="match status" value="1"/>
</dbReference>
<evidence type="ECO:0000256" key="4">
    <source>
        <dbReference type="ARBA" id="ARBA00022692"/>
    </source>
</evidence>
<reference evidence="10" key="1">
    <citation type="journal article" date="2019" name="Int. J. Syst. Evol. Microbiol.">
        <title>The Global Catalogue of Microorganisms (GCM) 10K type strain sequencing project: providing services to taxonomists for standard genome sequencing and annotation.</title>
        <authorList>
            <consortium name="The Broad Institute Genomics Platform"/>
            <consortium name="The Broad Institute Genome Sequencing Center for Infectious Disease"/>
            <person name="Wu L."/>
            <person name="Ma J."/>
        </authorList>
    </citation>
    <scope>NUCLEOTIDE SEQUENCE [LARGE SCALE GENOMIC DNA]</scope>
    <source>
        <strain evidence="10">JCM 31202</strain>
    </source>
</reference>
<dbReference type="SUPFAM" id="SSF82866">
    <property type="entry name" value="Multidrug efflux transporter AcrB transmembrane domain"/>
    <property type="match status" value="2"/>
</dbReference>
<evidence type="ECO:0000256" key="3">
    <source>
        <dbReference type="ARBA" id="ARBA00022475"/>
    </source>
</evidence>
<comment type="similarity">
    <text evidence="2">Belongs to the resistance-nodulation-cell division (RND) (TC 2.A.6) family. MmpL subfamily.</text>
</comment>
<evidence type="ECO:0000256" key="7">
    <source>
        <dbReference type="SAM" id="Phobius"/>
    </source>
</evidence>
<dbReference type="RefSeq" id="WP_378304454.1">
    <property type="nucleotide sequence ID" value="NZ_JBHTJA010000088.1"/>
</dbReference>
<keyword evidence="6 7" id="KW-0472">Membrane</keyword>
<dbReference type="EMBL" id="JBHTJA010000088">
    <property type="protein sequence ID" value="MFD0904518.1"/>
    <property type="molecule type" value="Genomic_DNA"/>
</dbReference>
<dbReference type="Pfam" id="PF03176">
    <property type="entry name" value="MMPL"/>
    <property type="match status" value="2"/>
</dbReference>
<name>A0ABW3EVM0_9ACTN</name>
<organism evidence="9 10">
    <name type="scientific">Actinomadura sediminis</name>
    <dbReference type="NCBI Taxonomy" id="1038904"/>
    <lineage>
        <taxon>Bacteria</taxon>
        <taxon>Bacillati</taxon>
        <taxon>Actinomycetota</taxon>
        <taxon>Actinomycetes</taxon>
        <taxon>Streptosporangiales</taxon>
        <taxon>Thermomonosporaceae</taxon>
        <taxon>Actinomadura</taxon>
    </lineage>
</organism>
<dbReference type="InterPro" id="IPR000731">
    <property type="entry name" value="SSD"/>
</dbReference>
<protein>
    <submittedName>
        <fullName evidence="9">MMPL family transporter</fullName>
    </submittedName>
</protein>
<gene>
    <name evidence="9" type="ORF">ACFQ11_29330</name>
</gene>
<feature type="transmembrane region" description="Helical" evidence="7">
    <location>
        <begin position="307"/>
        <end position="328"/>
    </location>
</feature>
<dbReference type="PANTHER" id="PTHR33406:SF6">
    <property type="entry name" value="MEMBRANE PROTEIN YDGH-RELATED"/>
    <property type="match status" value="1"/>
</dbReference>
<dbReference type="Proteomes" id="UP001596972">
    <property type="component" value="Unassembled WGS sequence"/>
</dbReference>
<evidence type="ECO:0000313" key="10">
    <source>
        <dbReference type="Proteomes" id="UP001596972"/>
    </source>
</evidence>
<feature type="transmembrane region" description="Helical" evidence="7">
    <location>
        <begin position="231"/>
        <end position="253"/>
    </location>
</feature>
<evidence type="ECO:0000256" key="5">
    <source>
        <dbReference type="ARBA" id="ARBA00022989"/>
    </source>
</evidence>
<keyword evidence="4 7" id="KW-0812">Transmembrane</keyword>
<dbReference type="InterPro" id="IPR050545">
    <property type="entry name" value="Mycobact_MmpL"/>
</dbReference>
<feature type="transmembrane region" description="Helical" evidence="7">
    <location>
        <begin position="571"/>
        <end position="592"/>
    </location>
</feature>
<evidence type="ECO:0000256" key="2">
    <source>
        <dbReference type="ARBA" id="ARBA00010157"/>
    </source>
</evidence>
<keyword evidence="3" id="KW-1003">Cell membrane</keyword>
<evidence type="ECO:0000313" key="9">
    <source>
        <dbReference type="EMBL" id="MFD0904518.1"/>
    </source>
</evidence>
<keyword evidence="10" id="KW-1185">Reference proteome</keyword>
<feature type="transmembrane region" description="Helical" evidence="7">
    <location>
        <begin position="198"/>
        <end position="219"/>
    </location>
</feature>
<proteinExistence type="inferred from homology"/>
<feature type="domain" description="SSD" evidence="8">
    <location>
        <begin position="217"/>
        <end position="328"/>
    </location>
</feature>
<dbReference type="InterPro" id="IPR004869">
    <property type="entry name" value="MMPL_dom"/>
</dbReference>
<comment type="caution">
    <text evidence="9">The sequence shown here is derived from an EMBL/GenBank/DDBJ whole genome shotgun (WGS) entry which is preliminary data.</text>
</comment>